<keyword evidence="1" id="KW-0793">Thylakoid</keyword>
<comment type="caution">
    <text evidence="3">The sequence shown here is derived from an EMBL/GenBank/DDBJ whole genome shotgun (WGS) entry which is preliminary data.</text>
</comment>
<feature type="domain" description="Peptidyl-prolyl cis-trans isomerase CYP38-like PsbQ-like" evidence="2">
    <location>
        <begin position="91"/>
        <end position="199"/>
    </location>
</feature>
<dbReference type="AlphaFoldDB" id="A0AAD3E3G4"/>
<dbReference type="SUPFAM" id="SSF50891">
    <property type="entry name" value="Cyclophilin-like"/>
    <property type="match status" value="1"/>
</dbReference>
<evidence type="ECO:0000313" key="3">
    <source>
        <dbReference type="EMBL" id="GFR50671.1"/>
    </source>
</evidence>
<dbReference type="Pfam" id="PF21329">
    <property type="entry name" value="CYP38_PsbQ-like"/>
    <property type="match status" value="1"/>
</dbReference>
<dbReference type="EMBL" id="BMAR01000040">
    <property type="protein sequence ID" value="GFR50671.1"/>
    <property type="molecule type" value="Genomic_DNA"/>
</dbReference>
<protein>
    <recommendedName>
        <fullName evidence="2">Peptidyl-prolyl cis-trans isomerase CYP38-like PsbQ-like domain-containing protein</fullName>
    </recommendedName>
</protein>
<dbReference type="SUPFAM" id="SSF101112">
    <property type="entry name" value="Oxygen-evolving enhancer protein 3"/>
    <property type="match status" value="1"/>
</dbReference>
<name>A0AAD3E3G4_9CHLO</name>
<dbReference type="PANTHER" id="PTHR47318:SF1">
    <property type="entry name" value="PEPTIDYL-PROLYL CIS-TRANS ISOMERASE CYP37, CHLOROPLASTIC"/>
    <property type="match status" value="1"/>
</dbReference>
<dbReference type="InterPro" id="IPR044259">
    <property type="entry name" value="CYP37-like"/>
</dbReference>
<organism evidence="3 4">
    <name type="scientific">Astrephomene gubernaculifera</name>
    <dbReference type="NCBI Taxonomy" id="47775"/>
    <lineage>
        <taxon>Eukaryota</taxon>
        <taxon>Viridiplantae</taxon>
        <taxon>Chlorophyta</taxon>
        <taxon>core chlorophytes</taxon>
        <taxon>Chlorophyceae</taxon>
        <taxon>CS clade</taxon>
        <taxon>Chlamydomonadales</taxon>
        <taxon>Astrephomenaceae</taxon>
        <taxon>Astrephomene</taxon>
    </lineage>
</organism>
<evidence type="ECO:0000256" key="1">
    <source>
        <dbReference type="ARBA" id="ARBA00023078"/>
    </source>
</evidence>
<reference evidence="3 4" key="1">
    <citation type="journal article" date="2021" name="Sci. Rep.">
        <title>Genome sequencing of the multicellular alga Astrephomene provides insights into convergent evolution of germ-soma differentiation.</title>
        <authorList>
            <person name="Yamashita S."/>
            <person name="Yamamoto K."/>
            <person name="Matsuzaki R."/>
            <person name="Suzuki S."/>
            <person name="Yamaguchi H."/>
            <person name="Hirooka S."/>
            <person name="Minakuchi Y."/>
            <person name="Miyagishima S."/>
            <person name="Kawachi M."/>
            <person name="Toyoda A."/>
            <person name="Nozaki H."/>
        </authorList>
    </citation>
    <scope>NUCLEOTIDE SEQUENCE [LARGE SCALE GENOMIC DNA]</scope>
    <source>
        <strain evidence="3 4">NIES-4017</strain>
    </source>
</reference>
<sequence length="419" mass="44180">MATMPKINVPRASCKRAFKPHGRKPALPSCFNRIVTSRSAPGEDSPSAAGAALRFVQALAASAILLGANSNPALAVLNSPNAQIARSVDSALRRSIPAFNTDVKEIQQSLEDVQYLLRIPQRKPWGSMAASVTSALSQATQQPAALLAGVPPASLPAAQAQLDALTTSLQKLDLAIRTQQSDAVSLRVAEALEAVSELELLQAPGLPYVIPKEYRSLPRLVGRAVVEMTVAKRDGSPAFTDGEAGGQVARAKVTLTVDGYSAPVSAGNFVRNVMDGLYDNRPLQVNYTSVFVTAPAAQQRPPIPLEILPAGEFEPLYRLPLDVRSGELPVLPLSISGAVSFAHLPSGDPSYLSGSDWFVYKFDKQQAGLAGLAFDEGSFGVFGYVTEGMDDLVQLGPGDVILSARVVSGAEKLLLPSGS</sequence>
<proteinExistence type="predicted"/>
<dbReference type="InterPro" id="IPR048563">
    <property type="entry name" value="CYP38_PsbQ-like"/>
</dbReference>
<accession>A0AAD3E3G4</accession>
<dbReference type="PANTHER" id="PTHR47318">
    <property type="entry name" value="PEPTIDYL-PROLYL CIS-TRANS ISOMERASE CYP37, CHLOROPLASTIC"/>
    <property type="match status" value="1"/>
</dbReference>
<evidence type="ECO:0000259" key="2">
    <source>
        <dbReference type="Pfam" id="PF21329"/>
    </source>
</evidence>
<dbReference type="InterPro" id="IPR029000">
    <property type="entry name" value="Cyclophilin-like_dom_sf"/>
</dbReference>
<gene>
    <name evidence="3" type="ORF">Agub_g12923</name>
</gene>
<dbReference type="Gene3D" id="1.20.120.290">
    <property type="entry name" value="Oxygen-evolving enhancer protein 3 (PsbQ), four-helix up-down bundle"/>
    <property type="match status" value="1"/>
</dbReference>
<evidence type="ECO:0000313" key="4">
    <source>
        <dbReference type="Proteomes" id="UP001054857"/>
    </source>
</evidence>
<dbReference type="InterPro" id="IPR023222">
    <property type="entry name" value="PsbQ-like_dom_sf"/>
</dbReference>
<keyword evidence="4" id="KW-1185">Reference proteome</keyword>
<dbReference type="Proteomes" id="UP001054857">
    <property type="component" value="Unassembled WGS sequence"/>
</dbReference>